<sequence>MHEFQVIRGMHIVIIVAPAVTLQNSVMPALEMTDSRHIFEPQMLNGGL</sequence>
<organism evidence="1 2">
    <name type="scientific">Undibacterium oligocarboniphilum</name>
    <dbReference type="NCBI Taxonomy" id="666702"/>
    <lineage>
        <taxon>Bacteria</taxon>
        <taxon>Pseudomonadati</taxon>
        <taxon>Pseudomonadota</taxon>
        <taxon>Betaproteobacteria</taxon>
        <taxon>Burkholderiales</taxon>
        <taxon>Oxalobacteraceae</taxon>
        <taxon>Undibacterium</taxon>
    </lineage>
</organism>
<evidence type="ECO:0000313" key="1">
    <source>
        <dbReference type="EMBL" id="NVO77999.1"/>
    </source>
</evidence>
<name>A0A850QFN1_9BURK</name>
<proteinExistence type="predicted"/>
<protein>
    <submittedName>
        <fullName evidence="1">Uncharacterized protein</fullName>
    </submittedName>
</protein>
<dbReference type="EMBL" id="JABXYJ010000004">
    <property type="protein sequence ID" value="NVO77999.1"/>
    <property type="molecule type" value="Genomic_DNA"/>
</dbReference>
<gene>
    <name evidence="1" type="ORF">HV832_09145</name>
</gene>
<dbReference type="Proteomes" id="UP000588051">
    <property type="component" value="Unassembled WGS sequence"/>
</dbReference>
<comment type="caution">
    <text evidence="1">The sequence shown here is derived from an EMBL/GenBank/DDBJ whole genome shotgun (WGS) entry which is preliminary data.</text>
</comment>
<evidence type="ECO:0000313" key="2">
    <source>
        <dbReference type="Proteomes" id="UP000588051"/>
    </source>
</evidence>
<accession>A0A850QFN1</accession>
<reference evidence="1 2" key="1">
    <citation type="submission" date="2020-06" db="EMBL/GenBank/DDBJ databases">
        <authorList>
            <person name="Qiu C."/>
            <person name="Liu Z."/>
        </authorList>
    </citation>
    <scope>NUCLEOTIDE SEQUENCE [LARGE SCALE GENOMIC DNA]</scope>
    <source>
        <strain evidence="1 2">EM 1</strain>
    </source>
</reference>
<dbReference type="RefSeq" id="WP_176803414.1">
    <property type="nucleotide sequence ID" value="NZ_JABXYJ010000004.1"/>
</dbReference>
<keyword evidence="2" id="KW-1185">Reference proteome</keyword>
<dbReference type="AlphaFoldDB" id="A0A850QFN1"/>